<comment type="subcellular location">
    <subcellularLocation>
        <location evidence="1">Cell membrane</location>
        <topology evidence="1">Multi-pass membrane protein</topology>
    </subcellularLocation>
</comment>
<evidence type="ECO:0008006" key="7">
    <source>
        <dbReference type="Google" id="ProtNLM"/>
    </source>
</evidence>
<proteinExistence type="predicted"/>
<gene>
    <name evidence="5" type="ORF">IDM48_07785</name>
</gene>
<dbReference type="Proteomes" id="UP000516421">
    <property type="component" value="Chromosome"/>
</dbReference>
<evidence type="ECO:0000256" key="2">
    <source>
        <dbReference type="ARBA" id="ARBA00022448"/>
    </source>
</evidence>
<dbReference type="SUPFAM" id="SSF103473">
    <property type="entry name" value="MFS general substrate transporter"/>
    <property type="match status" value="1"/>
</dbReference>
<feature type="transmembrane region" description="Helical" evidence="4">
    <location>
        <begin position="64"/>
        <end position="87"/>
    </location>
</feature>
<organism evidence="5 6">
    <name type="scientific">Rothia amarae</name>
    <dbReference type="NCBI Taxonomy" id="169480"/>
    <lineage>
        <taxon>Bacteria</taxon>
        <taxon>Bacillati</taxon>
        <taxon>Actinomycetota</taxon>
        <taxon>Actinomycetes</taxon>
        <taxon>Micrococcales</taxon>
        <taxon>Micrococcaceae</taxon>
        <taxon>Rothia</taxon>
    </lineage>
</organism>
<keyword evidence="4" id="KW-0472">Membrane</keyword>
<evidence type="ECO:0000256" key="3">
    <source>
        <dbReference type="ARBA" id="ARBA00022475"/>
    </source>
</evidence>
<accession>A0A7H2BI04</accession>
<keyword evidence="4" id="KW-1133">Transmembrane helix</keyword>
<protein>
    <recommendedName>
        <fullName evidence="7">MFS transporter</fullName>
    </recommendedName>
</protein>
<keyword evidence="4" id="KW-0812">Transmembrane</keyword>
<dbReference type="AlphaFoldDB" id="A0A7H2BI04"/>
<dbReference type="PANTHER" id="PTHR43045">
    <property type="entry name" value="SHIKIMATE TRANSPORTER"/>
    <property type="match status" value="1"/>
</dbReference>
<evidence type="ECO:0000256" key="4">
    <source>
        <dbReference type="SAM" id="Phobius"/>
    </source>
</evidence>
<dbReference type="PANTHER" id="PTHR43045:SF1">
    <property type="entry name" value="SHIKIMATE TRANSPORTER"/>
    <property type="match status" value="1"/>
</dbReference>
<reference evidence="5 6" key="1">
    <citation type="submission" date="2020-09" db="EMBL/GenBank/DDBJ databases">
        <title>Investigation of environmental microbe.</title>
        <authorList>
            <person name="Ou Y."/>
            <person name="Kang Q."/>
        </authorList>
    </citation>
    <scope>NUCLEOTIDE SEQUENCE [LARGE SCALE GENOMIC DNA]</scope>
    <source>
        <strain evidence="5 6">KJZ-9</strain>
    </source>
</reference>
<keyword evidence="3" id="KW-1003">Cell membrane</keyword>
<keyword evidence="6" id="KW-1185">Reference proteome</keyword>
<dbReference type="KEGG" id="rama:IDM48_07785"/>
<name>A0A7H2BI04_9MICC</name>
<evidence type="ECO:0000256" key="1">
    <source>
        <dbReference type="ARBA" id="ARBA00004651"/>
    </source>
</evidence>
<dbReference type="EMBL" id="CP061538">
    <property type="protein sequence ID" value="QNV39300.1"/>
    <property type="molecule type" value="Genomic_DNA"/>
</dbReference>
<dbReference type="InterPro" id="IPR036259">
    <property type="entry name" value="MFS_trans_sf"/>
</dbReference>
<evidence type="ECO:0000313" key="6">
    <source>
        <dbReference type="Proteomes" id="UP000516421"/>
    </source>
</evidence>
<sequence length="153" mass="17138">MAAYHDPTTTTAALRTVAQRKEQRRVVAGTVIGTSIEWYDYFLYASAAGLVFTTLFFEPLGPQAATLLTFATVGLSFLFRPLVAFLAGHLGDKFGRKIVLMQSVSSQFFFSEIARVFPLVLRTSRCRLNHLSSFTRRTIPIRSSTTNRFTSPF</sequence>
<evidence type="ECO:0000313" key="5">
    <source>
        <dbReference type="EMBL" id="QNV39300.1"/>
    </source>
</evidence>
<dbReference type="GO" id="GO:0005886">
    <property type="term" value="C:plasma membrane"/>
    <property type="evidence" value="ECO:0007669"/>
    <property type="project" value="UniProtKB-SubCell"/>
</dbReference>
<dbReference type="Gene3D" id="1.20.1250.20">
    <property type="entry name" value="MFS general substrate transporter like domains"/>
    <property type="match status" value="1"/>
</dbReference>
<keyword evidence="2" id="KW-0813">Transport</keyword>